<evidence type="ECO:0000313" key="2">
    <source>
        <dbReference type="EMBL" id="KAF3341515.1"/>
    </source>
</evidence>
<evidence type="ECO:0000259" key="1">
    <source>
        <dbReference type="PROSITE" id="PS50181"/>
    </source>
</evidence>
<sequence>MPSEIAQITTNIHLHDLPEALLQQIFSFIEPTRARNSASLVCRRWRDLERRTRSSLSLRGNPFTIPYPPFPFPSFPSLSSLDLSNLSPWGRAALSNTPLLVGPTLPDKFPGVNSLKLYSRDPTALISLTHHWPKLKRVKLVRWHNRPSGAGITIGSDLHPLFENCEEIEEIDLNEFYCWTEDVTEAIRSYPLVAKGLTGLDLMLANATEGFRASELVSISEVCPNLQRLVAPCVFNPRYMDFVNDETLRKLATNCPHLRTLHLVDPTSINLNNNPGAVNNLPENNPSAITPACLETLFSSLPLTDFSLDLSHPVLEVTPALEALGQRRAGPLVKNLKLGYFQGICKGKWLHLDGVAVCGGLESLCLKNCADLSDASLSAIARGCTRLSRFELIGCDLVTELGIQRLASGLRQTLKDLSVSRCPLISAPALVKALKPVRGRLERLHLDCIWTLPKAENGAEHDPLDDSNDLNGLCEPQSKRRRYEPDETWECLRELSLWLPAGEFLFPLLDIGFEDCPNLSSITIKVEGNCRAKPDPRTFGLHILLHFPELSKMKLDLGEAIGYAFTAPFGQMDLSLWERFYLHGIGDLPFLEELDYWPPQDKEVNQRSLSLPATGLIQMCSSLRKLFIHGTAHEHFMRFFLQMQNLRDVQLREDYYPAPENDMSTEMRDESCGRFELALNSRQVPD</sequence>
<name>A0A833RA06_9POAL</name>
<dbReference type="Pfam" id="PF18511">
    <property type="entry name" value="F-box_5"/>
    <property type="match status" value="1"/>
</dbReference>
<dbReference type="InterPro" id="IPR006553">
    <property type="entry name" value="Leu-rich_rpt_Cys-con_subtyp"/>
</dbReference>
<dbReference type="FunFam" id="1.20.1280.50:FF:000023">
    <property type="entry name" value="F-box/LRR-repeat protein 4"/>
    <property type="match status" value="1"/>
</dbReference>
<dbReference type="AlphaFoldDB" id="A0A833RA06"/>
<dbReference type="PROSITE" id="PS50181">
    <property type="entry name" value="FBOX"/>
    <property type="match status" value="1"/>
</dbReference>
<dbReference type="EMBL" id="SWLB01000001">
    <property type="protein sequence ID" value="KAF3341515.1"/>
    <property type="molecule type" value="Genomic_DNA"/>
</dbReference>
<dbReference type="SMART" id="SM00367">
    <property type="entry name" value="LRR_CC"/>
    <property type="match status" value="2"/>
</dbReference>
<reference evidence="2" key="1">
    <citation type="submission" date="2020-01" db="EMBL/GenBank/DDBJ databases">
        <title>Genome sequence of Kobresia littledalei, the first chromosome-level genome in the family Cyperaceae.</title>
        <authorList>
            <person name="Qu G."/>
        </authorList>
    </citation>
    <scope>NUCLEOTIDE SEQUENCE</scope>
    <source>
        <strain evidence="2">C.B.Clarke</strain>
        <tissue evidence="2">Leaf</tissue>
    </source>
</reference>
<accession>A0A833RA06</accession>
<organism evidence="2 3">
    <name type="scientific">Carex littledalei</name>
    <dbReference type="NCBI Taxonomy" id="544730"/>
    <lineage>
        <taxon>Eukaryota</taxon>
        <taxon>Viridiplantae</taxon>
        <taxon>Streptophyta</taxon>
        <taxon>Embryophyta</taxon>
        <taxon>Tracheophyta</taxon>
        <taxon>Spermatophyta</taxon>
        <taxon>Magnoliopsida</taxon>
        <taxon>Liliopsida</taxon>
        <taxon>Poales</taxon>
        <taxon>Cyperaceae</taxon>
        <taxon>Cyperoideae</taxon>
        <taxon>Cariceae</taxon>
        <taxon>Carex</taxon>
        <taxon>Carex subgen. Euthyceras</taxon>
    </lineage>
</organism>
<dbReference type="GO" id="GO:0031146">
    <property type="term" value="P:SCF-dependent proteasomal ubiquitin-dependent protein catabolic process"/>
    <property type="evidence" value="ECO:0007669"/>
    <property type="project" value="TreeGrafter"/>
</dbReference>
<gene>
    <name evidence="2" type="ORF">FCM35_KLT00153</name>
</gene>
<dbReference type="CDD" id="cd22159">
    <property type="entry name" value="F-box_AtTIR1-like"/>
    <property type="match status" value="1"/>
</dbReference>
<feature type="domain" description="F-box" evidence="1">
    <location>
        <begin position="11"/>
        <end position="58"/>
    </location>
</feature>
<dbReference type="Gene3D" id="3.80.10.10">
    <property type="entry name" value="Ribonuclease Inhibitor"/>
    <property type="match status" value="1"/>
</dbReference>
<protein>
    <submittedName>
        <fullName evidence="2">F-box/LRR-repeat MAX2 A-like protein</fullName>
    </submittedName>
</protein>
<dbReference type="InterPro" id="IPR001810">
    <property type="entry name" value="F-box_dom"/>
</dbReference>
<dbReference type="SUPFAM" id="SSF52047">
    <property type="entry name" value="RNI-like"/>
    <property type="match status" value="1"/>
</dbReference>
<dbReference type="OrthoDB" id="550575at2759"/>
<dbReference type="GO" id="GO:0019005">
    <property type="term" value="C:SCF ubiquitin ligase complex"/>
    <property type="evidence" value="ECO:0007669"/>
    <property type="project" value="TreeGrafter"/>
</dbReference>
<dbReference type="InterPro" id="IPR041567">
    <property type="entry name" value="COI1_F-box"/>
</dbReference>
<evidence type="ECO:0000313" key="3">
    <source>
        <dbReference type="Proteomes" id="UP000623129"/>
    </source>
</evidence>
<dbReference type="SUPFAM" id="SSF81383">
    <property type="entry name" value="F-box domain"/>
    <property type="match status" value="1"/>
</dbReference>
<dbReference type="GO" id="GO:0005634">
    <property type="term" value="C:nucleus"/>
    <property type="evidence" value="ECO:0007669"/>
    <property type="project" value="TreeGrafter"/>
</dbReference>
<dbReference type="Proteomes" id="UP000623129">
    <property type="component" value="Unassembled WGS sequence"/>
</dbReference>
<dbReference type="PANTHER" id="PTHR13318:SF148">
    <property type="entry name" value="F-BOX PROTEIN MAX2"/>
    <property type="match status" value="1"/>
</dbReference>
<dbReference type="InterPro" id="IPR032675">
    <property type="entry name" value="LRR_dom_sf"/>
</dbReference>
<proteinExistence type="predicted"/>
<dbReference type="PANTHER" id="PTHR13318">
    <property type="entry name" value="PARTNER OF PAIRED, ISOFORM B-RELATED"/>
    <property type="match status" value="1"/>
</dbReference>
<dbReference type="SMART" id="SM00256">
    <property type="entry name" value="FBOX"/>
    <property type="match status" value="1"/>
</dbReference>
<comment type="caution">
    <text evidence="2">The sequence shown here is derived from an EMBL/GenBank/DDBJ whole genome shotgun (WGS) entry which is preliminary data.</text>
</comment>
<keyword evidence="3" id="KW-1185">Reference proteome</keyword>
<dbReference type="Gene3D" id="1.20.1280.50">
    <property type="match status" value="1"/>
</dbReference>
<dbReference type="InterPro" id="IPR036047">
    <property type="entry name" value="F-box-like_dom_sf"/>
</dbReference>